<dbReference type="CDD" id="cd14438">
    <property type="entry name" value="Hip_N"/>
    <property type="match status" value="1"/>
</dbReference>
<evidence type="ECO:0000256" key="6">
    <source>
        <dbReference type="SAM" id="MobiDB-lite"/>
    </source>
</evidence>
<dbReference type="SMART" id="SM00028">
    <property type="entry name" value="TPR"/>
    <property type="match status" value="3"/>
</dbReference>
<dbReference type="PaxDb" id="6239-T12D8.8.1"/>
<dbReference type="Gene3D" id="1.10.260.100">
    <property type="match status" value="1"/>
</dbReference>
<dbReference type="InterPro" id="IPR034649">
    <property type="entry name" value="Hip_N"/>
</dbReference>
<dbReference type="GO" id="GO:0055120">
    <property type="term" value="C:striated muscle dense body"/>
    <property type="evidence" value="ECO:0007005"/>
    <property type="project" value="WormBase"/>
</dbReference>
<evidence type="ECO:0000256" key="1">
    <source>
        <dbReference type="ARBA" id="ARBA00009015"/>
    </source>
</evidence>
<keyword evidence="11" id="KW-1267">Proteomics identification</keyword>
<evidence type="ECO:0000256" key="2">
    <source>
        <dbReference type="ARBA" id="ARBA00022737"/>
    </source>
</evidence>
<feature type="compositionally biased region" description="Basic and acidic residues" evidence="6">
    <location>
        <begin position="72"/>
        <end position="86"/>
    </location>
</feature>
<evidence type="ECO:0000313" key="8">
    <source>
        <dbReference type="EMBL" id="CAB03349.1"/>
    </source>
</evidence>
<evidence type="ECO:0000259" key="7">
    <source>
        <dbReference type="SMART" id="SM00727"/>
    </source>
</evidence>
<dbReference type="PANTHER" id="PTHR45883">
    <property type="entry name" value="HSC70-INTERACTING PROTEIN"/>
    <property type="match status" value="1"/>
</dbReference>
<dbReference type="GO" id="GO:0046983">
    <property type="term" value="F:protein dimerization activity"/>
    <property type="evidence" value="ECO:0007669"/>
    <property type="project" value="InterPro"/>
</dbReference>
<dbReference type="InterPro" id="IPR011990">
    <property type="entry name" value="TPR-like_helical_dom_sf"/>
</dbReference>
<dbReference type="SMART" id="SM00727">
    <property type="entry name" value="STI1"/>
    <property type="match status" value="1"/>
</dbReference>
<dbReference type="GO" id="GO:0030017">
    <property type="term" value="C:sarcomere"/>
    <property type="evidence" value="ECO:0007005"/>
    <property type="project" value="WormBase"/>
</dbReference>
<dbReference type="PeptideAtlas" id="G5EE04"/>
<feature type="region of interest" description="Disordered" evidence="6">
    <location>
        <begin position="383"/>
        <end position="422"/>
    </location>
</feature>
<dbReference type="GO" id="GO:1902494">
    <property type="term" value="C:catalytic complex"/>
    <property type="evidence" value="ECO:0007669"/>
    <property type="project" value="UniProtKB-ARBA"/>
</dbReference>
<evidence type="ECO:0000256" key="4">
    <source>
        <dbReference type="ARBA" id="ARBA00037033"/>
    </source>
</evidence>
<organism evidence="8 9">
    <name type="scientific">Caenorhabditis elegans</name>
    <dbReference type="NCBI Taxonomy" id="6239"/>
    <lineage>
        <taxon>Eukaryota</taxon>
        <taxon>Metazoa</taxon>
        <taxon>Ecdysozoa</taxon>
        <taxon>Nematoda</taxon>
        <taxon>Chromadorea</taxon>
        <taxon>Rhabditida</taxon>
        <taxon>Rhabditina</taxon>
        <taxon>Rhabditomorpha</taxon>
        <taxon>Rhabditoidea</taxon>
        <taxon>Rhabditidae</taxon>
        <taxon>Peloderinae</taxon>
        <taxon>Caenorhabditis</taxon>
    </lineage>
</organism>
<evidence type="ECO:0000313" key="10">
    <source>
        <dbReference type="WormBase" id="T12D8.8"/>
    </source>
</evidence>
<dbReference type="GO" id="GO:0005634">
    <property type="term" value="C:nucleus"/>
    <property type="evidence" value="ECO:0007669"/>
    <property type="project" value="UniProtKB-ARBA"/>
</dbReference>
<dbReference type="PhylomeDB" id="G5EE04"/>
<keyword evidence="3" id="KW-0802">TPR repeat</keyword>
<dbReference type="Pfam" id="PF18253">
    <property type="entry name" value="HipN"/>
    <property type="match status" value="1"/>
</dbReference>
<dbReference type="Gene3D" id="1.25.40.10">
    <property type="entry name" value="Tetratricopeptide repeat domain"/>
    <property type="match status" value="1"/>
</dbReference>
<protein>
    <submittedName>
        <fullName evidence="8">STI1 domain-containing protein</fullName>
    </submittedName>
</protein>
<dbReference type="Reactome" id="R-CEL-3371453">
    <property type="pathway name" value="Regulation of HSF1-mediated heat shock response"/>
</dbReference>
<feature type="region of interest" description="Disordered" evidence="6">
    <location>
        <begin position="258"/>
        <end position="278"/>
    </location>
</feature>
<dbReference type="Proteomes" id="UP000001940">
    <property type="component" value="Chromosome III"/>
</dbReference>
<dbReference type="KEGG" id="cel:CELE_T12D8.8"/>
<evidence type="ECO:0000256" key="5">
    <source>
        <dbReference type="ARBA" id="ARBA00064040"/>
    </source>
</evidence>
<proteinExistence type="evidence at protein level"/>
<dbReference type="CTD" id="176794"/>
<dbReference type="OrthoDB" id="533763at2759"/>
<dbReference type="EMBL" id="BX284603">
    <property type="protein sequence ID" value="CAB03349.1"/>
    <property type="molecule type" value="Genomic_DNA"/>
</dbReference>
<sequence length="422" mass="44744">MDHVALLKQFVGMCQANPAVLHAPEFGFFKDYLVSLGATLPPKPADKPEGKCPMSEEPKKETPAAEATPEPEIPKPEEIPFPKIDNEGVIEPEEAVALPMGDSAKEATEDEIEKASEERGKAQEAFSNGDFDTALTHFTAAIEANPGSAMLHAKRANVLLKLKRPVAAIADCDKAISINPDSAQGYKFRGRANRLLGKWVEAKTDLATACKLDYDEAANEWLKEVEPNAHKIQEYNRAVERQKADIELAERRERVRRAQEANKKAAEEEAKRQAEQGDDFDFEGGFPGGMPGGFPGAGGMPGGFPGAPGGGAPGGMGAGIEQLFSDPEIAAAIQDPEVLPALMDIMQNPANMMKYINNPKVAKLISKLQSKGAGMPGMFGGAPPSAGGGCEDADCGGPCPGARGGASVPQQPPRRAPEPDLD</sequence>
<feature type="compositionally biased region" description="Basic and acidic residues" evidence="6">
    <location>
        <begin position="44"/>
        <end position="63"/>
    </location>
</feature>
<reference evidence="8 9" key="1">
    <citation type="journal article" date="1998" name="Science">
        <title>Genome sequence of the nematode C. elegans: a platform for investigating biology.</title>
        <authorList>
            <consortium name="The C. elegans sequencing consortium"/>
            <person name="Sulson J.E."/>
            <person name="Waterston R."/>
        </authorList>
    </citation>
    <scope>NUCLEOTIDE SEQUENCE [LARGE SCALE GENOMIC DNA]</scope>
    <source>
        <strain evidence="8 9">Bristol N2</strain>
    </source>
</reference>
<dbReference type="FunFam" id="6.10.250.3420:FF:000001">
    <property type="entry name" value="Hsc70-interacting protein-like protein"/>
    <property type="match status" value="1"/>
</dbReference>
<dbReference type="Bgee" id="WBGene00011735">
    <property type="expression patterns" value="Expressed in germ line (C elegans) and 4 other cell types or tissues"/>
</dbReference>
<dbReference type="FunCoup" id="G5EE04">
    <property type="interactions" value="2796"/>
</dbReference>
<dbReference type="STRING" id="6239.T12D8.8.2"/>
<feature type="domain" description="STI1" evidence="7">
    <location>
        <begin position="326"/>
        <end position="365"/>
    </location>
</feature>
<dbReference type="eggNOG" id="KOG1308">
    <property type="taxonomic scope" value="Eukaryota"/>
</dbReference>
<dbReference type="PIR" id="T24865">
    <property type="entry name" value="T24865"/>
</dbReference>
<comment type="function">
    <text evidence="4">One HIP oligomer binds the ATPase domains of at least two HSC70 molecules dependent on activation of the HSC70 ATPase by HSP40. Stabilizes the ADP state of HSC70 that has a high affinity for substrate protein. Through its own chaperone activity, it may contribute to the interaction of HSC70 with various target proteins.</text>
</comment>
<feature type="compositionally biased region" description="Basic and acidic residues" evidence="6">
    <location>
        <begin position="103"/>
        <end position="122"/>
    </location>
</feature>
<dbReference type="InterPro" id="IPR006636">
    <property type="entry name" value="STI1_HS-bd"/>
</dbReference>
<dbReference type="InterPro" id="IPR019734">
    <property type="entry name" value="TPR_rpt"/>
</dbReference>
<evidence type="ECO:0000256" key="3">
    <source>
        <dbReference type="ARBA" id="ARBA00022803"/>
    </source>
</evidence>
<dbReference type="RefSeq" id="NP_499811.1">
    <property type="nucleotide sequence ID" value="NM_067410.7"/>
</dbReference>
<dbReference type="SMR" id="G5EE04"/>
<dbReference type="OMA" id="YEKRRYK"/>
<keyword evidence="9" id="KW-1185">Reference proteome</keyword>
<feature type="compositionally biased region" description="Basic and acidic residues" evidence="6">
    <location>
        <begin position="258"/>
        <end position="275"/>
    </location>
</feature>
<feature type="region of interest" description="Disordered" evidence="6">
    <location>
        <begin position="41"/>
        <end position="127"/>
    </location>
</feature>
<evidence type="ECO:0007829" key="11">
    <source>
        <dbReference type="PeptideAtlas" id="G5EE04"/>
    </source>
</evidence>
<dbReference type="AGR" id="WB:WBGene00011735"/>
<dbReference type="Pfam" id="PF13432">
    <property type="entry name" value="TPR_16"/>
    <property type="match status" value="1"/>
</dbReference>
<comment type="similarity">
    <text evidence="1">Belongs to the FAM10 family.</text>
</comment>
<accession>G5EE04</accession>
<keyword evidence="2" id="KW-0677">Repeat</keyword>
<name>G5EE04_CAEEL</name>
<dbReference type="InterPro" id="IPR041243">
    <property type="entry name" value="STI1/HOP_DP"/>
</dbReference>
<dbReference type="AlphaFoldDB" id="G5EE04"/>
<comment type="subunit">
    <text evidence="5">Homotetramer. Interacts with Hsc70 as well as DNAJ homologs and Hsp90.</text>
</comment>
<dbReference type="FunFam" id="1.25.40.10:FF:000112">
    <property type="entry name" value="FAM10 family protein"/>
    <property type="match status" value="1"/>
</dbReference>
<dbReference type="IntAct" id="G5EE04">
    <property type="interactions" value="3"/>
</dbReference>
<dbReference type="Pfam" id="PF17830">
    <property type="entry name" value="STI1-HOP_DP"/>
    <property type="match status" value="1"/>
</dbReference>
<dbReference type="Gene3D" id="6.10.250.3420">
    <property type="match status" value="1"/>
</dbReference>
<dbReference type="SUPFAM" id="SSF48452">
    <property type="entry name" value="TPR-like"/>
    <property type="match status" value="1"/>
</dbReference>
<gene>
    <name evidence="8 10" type="primary">hip-1</name>
    <name evidence="8" type="ORF">CELE_T12D8.8</name>
    <name evidence="10" type="ORF">T12D8.8</name>
</gene>
<dbReference type="GO" id="GO:0030544">
    <property type="term" value="F:Hsp70 protein binding"/>
    <property type="evidence" value="ECO:0000318"/>
    <property type="project" value="GO_Central"/>
</dbReference>
<dbReference type="HOGENOM" id="CLU_026202_0_1_1"/>
<dbReference type="GeneID" id="176794"/>
<dbReference type="GO" id="GO:0005783">
    <property type="term" value="C:endoplasmic reticulum"/>
    <property type="evidence" value="ECO:0007005"/>
    <property type="project" value="WormBase"/>
</dbReference>
<evidence type="ECO:0000313" key="9">
    <source>
        <dbReference type="Proteomes" id="UP000001940"/>
    </source>
</evidence>
<dbReference type="PANTHER" id="PTHR45883:SF2">
    <property type="entry name" value="HSC70-INTERACTING PROTEIN"/>
    <property type="match status" value="1"/>
</dbReference>
<dbReference type="WormBase" id="T12D8.8">
    <property type="protein sequence ID" value="CE16405"/>
    <property type="gene ID" value="WBGene00011735"/>
    <property type="gene designation" value="hip-1"/>
</dbReference>
<dbReference type="InParanoid" id="G5EE04"/>